<dbReference type="Gene3D" id="1.10.287.540">
    <property type="entry name" value="Helix hairpin bin"/>
    <property type="match status" value="1"/>
</dbReference>
<evidence type="ECO:0000313" key="3">
    <source>
        <dbReference type="EMBL" id="OKY77552.1"/>
    </source>
</evidence>
<gene>
    <name evidence="3" type="ORF">BTN85_0018</name>
</gene>
<sequence>MELTRSQSQRLRELGYQGEAPTFEDQEERDEFFERKETELQKKNRNKFKKLQRINEPDWKKTEQKLRKNLYESDFTEVQTPHIISMSVLKNKMNISEESNIYNQIYKLDEGNKCLRPMLAPNLYRQMKHFLRISKKDVVKLFELGTCFRKEQGKNHVREFKMLNAVEVGEIKDKEKRTREMIDEIIGNLVDYKIEEEKSTVYGKTLDIEVNGLEIASSVIGPHPLDANFSINKPWIGIGIGVERLIQTKNEGNSIKSYARSLSYQDGIRLEIN</sequence>
<accession>A0A1Q6DTA0</accession>
<dbReference type="EMBL" id="MSDW01000001">
    <property type="protein sequence ID" value="OKY77552.1"/>
    <property type="molecule type" value="Genomic_DNA"/>
</dbReference>
<feature type="compositionally biased region" description="Acidic residues" evidence="1">
    <location>
        <begin position="22"/>
        <end position="31"/>
    </location>
</feature>
<dbReference type="STRING" id="1903181.BTN85_0018"/>
<keyword evidence="4" id="KW-1185">Reference proteome</keyword>
<dbReference type="InterPro" id="IPR045864">
    <property type="entry name" value="aa-tRNA-synth_II/BPL/LPL"/>
</dbReference>
<dbReference type="Proteomes" id="UP000185744">
    <property type="component" value="Unassembled WGS sequence"/>
</dbReference>
<evidence type="ECO:0000256" key="1">
    <source>
        <dbReference type="SAM" id="MobiDB-lite"/>
    </source>
</evidence>
<dbReference type="NCBIfam" id="TIGR02367">
    <property type="entry name" value="PylS_Cterm"/>
    <property type="match status" value="1"/>
</dbReference>
<dbReference type="PROSITE" id="PS50862">
    <property type="entry name" value="AA_TRNA_LIGASE_II"/>
    <property type="match status" value="1"/>
</dbReference>
<dbReference type="Gene3D" id="3.30.930.10">
    <property type="entry name" value="Bira Bifunctional Protein, Domain 2"/>
    <property type="match status" value="1"/>
</dbReference>
<evidence type="ECO:0000313" key="4">
    <source>
        <dbReference type="Proteomes" id="UP000185744"/>
    </source>
</evidence>
<dbReference type="InterPro" id="IPR006195">
    <property type="entry name" value="aa-tRNA-synth_II"/>
</dbReference>
<dbReference type="SMR" id="A0A1Q6DTA0"/>
<dbReference type="Pfam" id="PF17759">
    <property type="entry name" value="tRNA_synthFbeta"/>
    <property type="match status" value="1"/>
</dbReference>
<dbReference type="InterPro" id="IPR023877">
    <property type="entry name" value="Pyrrolysyl-tRNA_ligase_C"/>
</dbReference>
<protein>
    <submittedName>
        <fullName evidence="3">Pyrrolysyl-tRNA-synthetase PylS</fullName>
    </submittedName>
</protein>
<dbReference type="GO" id="GO:0004812">
    <property type="term" value="F:aminoacyl-tRNA ligase activity"/>
    <property type="evidence" value="ECO:0007669"/>
    <property type="project" value="InterPro"/>
</dbReference>
<reference evidence="3" key="1">
    <citation type="submission" date="2016-12" db="EMBL/GenBank/DDBJ databases">
        <title>Discovery of methanogenic haloarchaea.</title>
        <authorList>
            <person name="Sorokin D.Y."/>
            <person name="Makarova K.S."/>
            <person name="Abbas B."/>
            <person name="Ferrer M."/>
            <person name="Golyshin P.N."/>
        </authorList>
    </citation>
    <scope>NUCLEOTIDE SEQUENCE [LARGE SCALE GENOMIC DNA]</scope>
    <source>
        <strain evidence="3">HMET1</strain>
    </source>
</reference>
<dbReference type="InParanoid" id="A0A1Q6DTA0"/>
<evidence type="ECO:0000259" key="2">
    <source>
        <dbReference type="PROSITE" id="PS50862"/>
    </source>
</evidence>
<feature type="domain" description="Aminoacyl-transfer RNA synthetases class-II family profile" evidence="2">
    <location>
        <begin position="63"/>
        <end position="246"/>
    </location>
</feature>
<proteinExistence type="predicted"/>
<dbReference type="AlphaFoldDB" id="A0A1Q6DTA0"/>
<dbReference type="InterPro" id="IPR041616">
    <property type="entry name" value="PheRS_beta_core"/>
</dbReference>
<feature type="region of interest" description="Disordered" evidence="1">
    <location>
        <begin position="1"/>
        <end position="31"/>
    </location>
</feature>
<dbReference type="SUPFAM" id="SSF55681">
    <property type="entry name" value="Class II aaRS and biotin synthetases"/>
    <property type="match status" value="1"/>
</dbReference>
<comment type="caution">
    <text evidence="3">The sequence shown here is derived from an EMBL/GenBank/DDBJ whole genome shotgun (WGS) entry which is preliminary data.</text>
</comment>
<name>A0A1Q6DTA0_METT1</name>
<organism evidence="3 4">
    <name type="scientific">Methanohalarchaeum thermophilum</name>
    <dbReference type="NCBI Taxonomy" id="1903181"/>
    <lineage>
        <taxon>Archaea</taxon>
        <taxon>Methanobacteriati</taxon>
        <taxon>Methanobacteriota</taxon>
        <taxon>Methanonatronarchaeia</taxon>
        <taxon>Methanonatronarchaeales</taxon>
        <taxon>Methanonatronarchaeaceae</taxon>
        <taxon>Candidatus Methanohalarchaeum</taxon>
    </lineage>
</organism>